<dbReference type="AlphaFoldDB" id="Q7V1L4"/>
<dbReference type="KEGG" id="pmm:PMM0851"/>
<dbReference type="NCBIfam" id="TIGR01509">
    <property type="entry name" value="HAD-SF-IA-v3"/>
    <property type="match status" value="1"/>
</dbReference>
<dbReference type="PANTHER" id="PTHR42896">
    <property type="entry name" value="XYLULOSE-1,5-BISPHOSPHATE (XUBP) PHOSPHATASE"/>
    <property type="match status" value="1"/>
</dbReference>
<dbReference type="HOGENOM" id="CLU_045011_0_2_3"/>
<dbReference type="SFLD" id="SFLDG01129">
    <property type="entry name" value="C1.5:_HAD__Beta-PGM__Phosphata"/>
    <property type="match status" value="1"/>
</dbReference>
<dbReference type="InterPro" id="IPR023214">
    <property type="entry name" value="HAD_sf"/>
</dbReference>
<dbReference type="InterPro" id="IPR006439">
    <property type="entry name" value="HAD-SF_hydro_IA"/>
</dbReference>
<dbReference type="InterPro" id="IPR023198">
    <property type="entry name" value="PGP-like_dom2"/>
</dbReference>
<dbReference type="STRING" id="59919.PMM0851"/>
<dbReference type="Gene3D" id="3.40.50.1000">
    <property type="entry name" value="HAD superfamily/HAD-like"/>
    <property type="match status" value="1"/>
</dbReference>
<dbReference type="Gene3D" id="1.10.150.240">
    <property type="entry name" value="Putative phosphatase, domain 2"/>
    <property type="match status" value="1"/>
</dbReference>
<proteinExistence type="predicted"/>
<dbReference type="SFLD" id="SFLDS00003">
    <property type="entry name" value="Haloacid_Dehalogenase"/>
    <property type="match status" value="1"/>
</dbReference>
<sequence length="249" mass="28848">MTYLEGVYWDLDGTIANTELEAHLPAFNFAFKDFNLNWNWDRSTYLDLLKINGGKNRISYYSKLINKSLNNKEVKEIHERKQYHYINYVKKNNVVSLKTGVYRLIKELKKKKVRQFVVTSSSKNQAKLIINQLFIEFNPFEFIISSDDVHFHKPNPLPYLKAMKLSGIKFNKSIVFEDSIPGLKSSLAAKLPTIYVPSNIPAVMEKDMNLDCYVDSLGNESCKANVIKGPELNNNYVDCAYLEKYLMTF</sequence>
<dbReference type="OrthoDB" id="9797743at2"/>
<protein>
    <submittedName>
        <fullName evidence="1">Putative CbbY homolog</fullName>
    </submittedName>
</protein>
<evidence type="ECO:0000313" key="2">
    <source>
        <dbReference type="Proteomes" id="UP000001026"/>
    </source>
</evidence>
<dbReference type="GO" id="GO:0016787">
    <property type="term" value="F:hydrolase activity"/>
    <property type="evidence" value="ECO:0007669"/>
    <property type="project" value="InterPro"/>
</dbReference>
<reference evidence="1 2" key="1">
    <citation type="journal article" date="2003" name="Nature">
        <title>Genome divergence in two Prochlorococcus ecotypes reflects oceanic niche differentiation.</title>
        <authorList>
            <person name="Rocap G."/>
            <person name="Larimer F.W."/>
            <person name="Lamerdin J.E."/>
            <person name="Malfatti S."/>
            <person name="Chain P."/>
            <person name="Ahlgren N.A."/>
            <person name="Arellano A."/>
            <person name="Coleman M."/>
            <person name="Hauser L."/>
            <person name="Hess W.R."/>
            <person name="Johnson Z.I."/>
            <person name="Land M.L."/>
            <person name="Lindell D."/>
            <person name="Post A.F."/>
            <person name="Regala W."/>
            <person name="Shah M."/>
            <person name="Shaw S.L."/>
            <person name="Steglich C."/>
            <person name="Sullivan M.B."/>
            <person name="Ting C.S."/>
            <person name="Tolonen A."/>
            <person name="Webb E.A."/>
            <person name="Zinser E.R."/>
            <person name="Chisholm S.W."/>
        </authorList>
    </citation>
    <scope>NUCLEOTIDE SEQUENCE [LARGE SCALE GENOMIC DNA]</scope>
    <source>
        <strain evidence="2">CCMP1986 / NIES-2087 / MED4</strain>
    </source>
</reference>
<evidence type="ECO:0000313" key="1">
    <source>
        <dbReference type="EMBL" id="CAE19310.1"/>
    </source>
</evidence>
<dbReference type="InterPro" id="IPR041492">
    <property type="entry name" value="HAD_2"/>
</dbReference>
<accession>Q7V1L4</accession>
<dbReference type="InterPro" id="IPR036412">
    <property type="entry name" value="HAD-like_sf"/>
</dbReference>
<dbReference type="SUPFAM" id="SSF56784">
    <property type="entry name" value="HAD-like"/>
    <property type="match status" value="1"/>
</dbReference>
<dbReference type="Proteomes" id="UP000001026">
    <property type="component" value="Chromosome"/>
</dbReference>
<gene>
    <name evidence="1" type="ordered locus">PMM0851</name>
</gene>
<dbReference type="InterPro" id="IPR044999">
    <property type="entry name" value="CbbY-like"/>
</dbReference>
<dbReference type="Pfam" id="PF13419">
    <property type="entry name" value="HAD_2"/>
    <property type="match status" value="1"/>
</dbReference>
<organism evidence="1 2">
    <name type="scientific">Prochlorococcus marinus subsp. pastoris (strain CCMP1986 / NIES-2087 / MED4)</name>
    <dbReference type="NCBI Taxonomy" id="59919"/>
    <lineage>
        <taxon>Bacteria</taxon>
        <taxon>Bacillati</taxon>
        <taxon>Cyanobacteriota</taxon>
        <taxon>Cyanophyceae</taxon>
        <taxon>Synechococcales</taxon>
        <taxon>Prochlorococcaceae</taxon>
        <taxon>Prochlorococcus</taxon>
    </lineage>
</organism>
<dbReference type="PANTHER" id="PTHR42896:SF2">
    <property type="entry name" value="CBBY-LIKE PROTEIN"/>
    <property type="match status" value="1"/>
</dbReference>
<dbReference type="EMBL" id="BX548174">
    <property type="protein sequence ID" value="CAE19310.1"/>
    <property type="molecule type" value="Genomic_DNA"/>
</dbReference>
<dbReference type="eggNOG" id="COG0637">
    <property type="taxonomic scope" value="Bacteria"/>
</dbReference>
<dbReference type="PRINTS" id="PR00413">
    <property type="entry name" value="HADHALOGNASE"/>
</dbReference>
<dbReference type="RefSeq" id="WP_011132485.1">
    <property type="nucleotide sequence ID" value="NC_005072.1"/>
</dbReference>
<name>Q7V1L4_PROMP</name>